<protein>
    <recommendedName>
        <fullName evidence="4">Cell division protein FtsL</fullName>
    </recommendedName>
</protein>
<dbReference type="EMBL" id="LABY01000344">
    <property type="protein sequence ID" value="KMO27707.1"/>
    <property type="molecule type" value="Genomic_DNA"/>
</dbReference>
<evidence type="ECO:0000313" key="2">
    <source>
        <dbReference type="EMBL" id="KMO27707.1"/>
    </source>
</evidence>
<organism evidence="2 3">
    <name type="scientific">Methylobacterium variabile</name>
    <dbReference type="NCBI Taxonomy" id="298794"/>
    <lineage>
        <taxon>Bacteria</taxon>
        <taxon>Pseudomonadati</taxon>
        <taxon>Pseudomonadota</taxon>
        <taxon>Alphaproteobacteria</taxon>
        <taxon>Hyphomicrobiales</taxon>
        <taxon>Methylobacteriaceae</taxon>
        <taxon>Methylobacterium</taxon>
    </lineage>
</organism>
<reference evidence="2 3" key="1">
    <citation type="submission" date="2015-03" db="EMBL/GenBank/DDBJ databases">
        <title>Genome sequencing of Methylobacterium variabile DSM 16961.</title>
        <authorList>
            <person name="Chaudhry V."/>
            <person name="Patil P.B."/>
        </authorList>
    </citation>
    <scope>NUCLEOTIDE SEQUENCE [LARGE SCALE GENOMIC DNA]</scope>
    <source>
        <strain evidence="2 3">DSM 16961</strain>
    </source>
</reference>
<feature type="compositionally biased region" description="Low complexity" evidence="1">
    <location>
        <begin position="135"/>
        <end position="153"/>
    </location>
</feature>
<dbReference type="AlphaFoldDB" id="A0A0J6S2A6"/>
<gene>
    <name evidence="2" type="ORF">VQ02_32700</name>
</gene>
<proteinExistence type="predicted"/>
<keyword evidence="3" id="KW-1185">Reference proteome</keyword>
<feature type="region of interest" description="Disordered" evidence="1">
    <location>
        <begin position="109"/>
        <end position="153"/>
    </location>
</feature>
<name>A0A0J6S2A6_9HYPH</name>
<evidence type="ECO:0000256" key="1">
    <source>
        <dbReference type="SAM" id="MobiDB-lite"/>
    </source>
</evidence>
<dbReference type="OrthoDB" id="7165680at2"/>
<dbReference type="Proteomes" id="UP000035955">
    <property type="component" value="Unassembled WGS sequence"/>
</dbReference>
<evidence type="ECO:0008006" key="4">
    <source>
        <dbReference type="Google" id="ProtNLM"/>
    </source>
</evidence>
<comment type="caution">
    <text evidence="2">The sequence shown here is derived from an EMBL/GenBank/DDBJ whole genome shotgun (WGS) entry which is preliminary data.</text>
</comment>
<dbReference type="PATRIC" id="fig|298794.3.peg.5142"/>
<evidence type="ECO:0000313" key="3">
    <source>
        <dbReference type="Proteomes" id="UP000035955"/>
    </source>
</evidence>
<accession>A0A0J6S2A6</accession>
<sequence length="153" mass="16630">MIRLLHLAAIAGLIASAIYAYSIKYDTLYQAEQVAKLKTRLRKERDAIAVLRAEWQLLTRPDRLQAAVDKYLTLEPIGTTHLGRLADLPAKADRGDEIARKLEALGLTATATPAARERQASTTGATAARTEEPRTTGSTTTGSTTTRTPTAKR</sequence>
<dbReference type="RefSeq" id="WP_048448430.1">
    <property type="nucleotide sequence ID" value="NZ_LABY01000344.1"/>
</dbReference>